<protein>
    <recommendedName>
        <fullName evidence="3">DUF4380 domain-containing protein</fullName>
    </recommendedName>
</protein>
<organism evidence="1 2">
    <name type="scientific">Capsulimonas corticalis</name>
    <dbReference type="NCBI Taxonomy" id="2219043"/>
    <lineage>
        <taxon>Bacteria</taxon>
        <taxon>Bacillati</taxon>
        <taxon>Armatimonadota</taxon>
        <taxon>Armatimonadia</taxon>
        <taxon>Capsulimonadales</taxon>
        <taxon>Capsulimonadaceae</taxon>
        <taxon>Capsulimonas</taxon>
    </lineage>
</organism>
<dbReference type="Proteomes" id="UP000287394">
    <property type="component" value="Chromosome"/>
</dbReference>
<name>A0A9N7QGL8_9BACT</name>
<dbReference type="KEGG" id="ccot:CCAX7_63810"/>
<reference evidence="1 2" key="1">
    <citation type="journal article" date="2019" name="Int. J. Syst. Evol. Microbiol.">
        <title>Capsulimonas corticalis gen. nov., sp. nov., an aerobic capsulated bacterium, of a novel bacterial order, Capsulimonadales ord. nov., of the class Armatimonadia of the phylum Armatimonadetes.</title>
        <authorList>
            <person name="Li J."/>
            <person name="Kudo C."/>
            <person name="Tonouchi A."/>
        </authorList>
    </citation>
    <scope>NUCLEOTIDE SEQUENCE [LARGE SCALE GENOMIC DNA]</scope>
    <source>
        <strain evidence="1 2">AX-7</strain>
    </source>
</reference>
<sequence length="309" mass="34178">MEFEGWKNSVRLSNGETELVVTTEVGPRILRYGFVDGPNAFHVIEPGQGAGSDKFVPYGGHRFWIAPEANPRSYDPDNVPVETVEMRGDTLYLANPVEKVSGFRKEIFVTLAGQGSAVKVAHRLTNHNVWPVTVSAWSLNIVANGGYVVLPQEEFVSHDDYLLPARPQVLWKFTDQADPRWRWGKKYVTLAQSAAEDNPQKVGVYNTLGWSAHVTPEQVFIASIDVDPRGPGALPDWGCNYETYTDGPFQELESLGPLTQVEPGEFVEHVEYWTLAKTAQIANDDASLDAHLAPIAAKTKQELAAAFGR</sequence>
<dbReference type="AlphaFoldDB" id="A0A9N7QGL8"/>
<gene>
    <name evidence="1" type="ORF">CCAX7_63810</name>
</gene>
<evidence type="ECO:0000313" key="1">
    <source>
        <dbReference type="EMBL" id="BDI34330.1"/>
    </source>
</evidence>
<evidence type="ECO:0000313" key="2">
    <source>
        <dbReference type="Proteomes" id="UP000287394"/>
    </source>
</evidence>
<dbReference type="EMBL" id="AP025739">
    <property type="protein sequence ID" value="BDI34330.1"/>
    <property type="molecule type" value="Genomic_DNA"/>
</dbReference>
<proteinExistence type="predicted"/>
<keyword evidence="2" id="KW-1185">Reference proteome</keyword>
<accession>A0A9N7QGL8</accession>
<evidence type="ECO:0008006" key="3">
    <source>
        <dbReference type="Google" id="ProtNLM"/>
    </source>
</evidence>